<dbReference type="EMBL" id="MPUH01000167">
    <property type="protein sequence ID" value="OMJ87840.1"/>
    <property type="molecule type" value="Genomic_DNA"/>
</dbReference>
<evidence type="ECO:0000313" key="2">
    <source>
        <dbReference type="EMBL" id="OMJ87840.1"/>
    </source>
</evidence>
<feature type="transmembrane region" description="Helical" evidence="1">
    <location>
        <begin position="47"/>
        <end position="64"/>
    </location>
</feature>
<comment type="caution">
    <text evidence="2">The sequence shown here is derived from an EMBL/GenBank/DDBJ whole genome shotgun (WGS) entry which is preliminary data.</text>
</comment>
<keyword evidence="1" id="KW-1133">Transmembrane helix</keyword>
<feature type="transmembrane region" description="Helical" evidence="1">
    <location>
        <begin position="1396"/>
        <end position="1415"/>
    </location>
</feature>
<feature type="transmembrane region" description="Helical" evidence="1">
    <location>
        <begin position="294"/>
        <end position="314"/>
    </location>
</feature>
<dbReference type="Proteomes" id="UP000187209">
    <property type="component" value="Unassembled WGS sequence"/>
</dbReference>
<keyword evidence="1" id="KW-0472">Membrane</keyword>
<reference evidence="2 3" key="1">
    <citation type="submission" date="2016-11" db="EMBL/GenBank/DDBJ databases">
        <title>The macronuclear genome of Stentor coeruleus: a giant cell with tiny introns.</title>
        <authorList>
            <person name="Slabodnick M."/>
            <person name="Ruby J.G."/>
            <person name="Reiff S.B."/>
            <person name="Swart E.C."/>
            <person name="Gosai S."/>
            <person name="Prabakaran S."/>
            <person name="Witkowska E."/>
            <person name="Larue G.E."/>
            <person name="Fisher S."/>
            <person name="Freeman R.M."/>
            <person name="Gunawardena J."/>
            <person name="Chu W."/>
            <person name="Stover N.A."/>
            <person name="Gregory B.D."/>
            <person name="Nowacki M."/>
            <person name="Derisi J."/>
            <person name="Roy S.W."/>
            <person name="Marshall W.F."/>
            <person name="Sood P."/>
        </authorList>
    </citation>
    <scope>NUCLEOTIDE SEQUENCE [LARGE SCALE GENOMIC DNA]</scope>
    <source>
        <strain evidence="2">WM001</strain>
    </source>
</reference>
<keyword evidence="3" id="KW-1185">Reference proteome</keyword>
<evidence type="ECO:0000256" key="1">
    <source>
        <dbReference type="SAM" id="Phobius"/>
    </source>
</evidence>
<feature type="transmembrane region" description="Helical" evidence="1">
    <location>
        <begin position="240"/>
        <end position="260"/>
    </location>
</feature>
<sequence length="1439" mass="168253">MNDSKYDDKRKISSQSYTKFKRSCYIFIYRFIELGFAGPTRNIKVDILRVLIFITLSMIRYLSLLSSKDKSLIEIFSLLARDDWLIVKGGYGIYYYFATIGIIDIVVLSIIYHVYLIAINREYNQKVFLYSLVFPLKALKRILGFPFLYILSSSWGLNIDHTCGYENPVKDFQNTLQIFSIVHTFILIVLIISQEYFIYDHNFITNNFQSKPNGQYNAISTSIEIFVIMLKVFTNVKFDRMYNFVYTISFAFILYFDYLYLPYYNNFCVYFDVIKYSFLVLAGFLKIIESELDLNFLIEIGLVVIYPGLLILILSMFKSRIEFFSEVELLDLKKFYEIEIYQRMNFQHYCIYKTKDPVRAAKIKKNIEIAFKVWKKRFRNKFLISAYETLYCFMIMKEDTLAKLKLYKLNFFKGIEPELLTIKYTERFLKDKNKTDFELFYEYLTIKKSLLEQDKHVLKLLLKYITSDPSHSEKESIGVSLYESIKSLNESFKSTIKIHSENAELLNLYGKFLCHILNKHSQGLALIQKSASITSNELQNLIYGDLNIFSNKIGHIIINTKPLGEIIKINKVAAEILESSICMVEKSNITMYLPTPFNDIKYIKKILRDFINGCEKGSINAPKNVFIITTKGFIKEITLKLDSIIFNNEFYFIAAIAPVHHAREYALFDSNNIITNNSELFGQFFNQSTKNLQCMPLSSIISQIFYSKNEKIQYFFHISKETYCKNLPTTENSPMLSTSENRQVTSTESYCDDKKLFFETEDYVTRGKIFIQLRKHKLIDITYNILFVTSSAVEKENWIKEGIEITDFHQSLNNFKQSLGLSSGLGLRSIIKKENSSLFSRQVKISEKVEVIEIYDTDFSTGPLKPKEYKDIPNQNKATSMTIMKSTKENIVQSVYSSFANASNNKNTHAFQVVITRKIKKTINVIKNGIYFVIGIFCMIAIGLILYNYFMTEKYQGKLTIIEVANSEFLISQIGLSVRNAQMNMNGIWNDEDINKFVNEMNDYIEMLDRNYTELLKITKNIDEDIKEHYESIKFKVFMKLQNKIIESDMLLHEYLGEYISQASIFTSTFSPSNAYFLIRNGLNELPIAFKSTIDFLLSSSSSTLNKIFTIEIYILISYVGFALITFCVFILPSLFILESTVKKVWKHYNELETEKINEMRESYIKYLLKFHDCTYKQQELTSENPIKAYCRKKTFIILSIFISTLIFFGIYFIAYYYLIYDGLDSLMVYDSKVWGKAMSEMSKVNEVFFWTREIQFGNESIYNIIPDKQSFVIDLKAQIAIKDLDELNRYFLQEIKGYDISPLDIYLVKSTSASGQNECGFSSESLNEGLPKLNNLYRAINRYIEDAKYLANIKDQEYIDSMKIQKDEILMLIDCFANRLDTLVNSSLYNKTHSIILLTLAYMIIITFVTVFVFRKLMNRIEYRIICVLKLNQKIIQK</sequence>
<protein>
    <submittedName>
        <fullName evidence="2">Uncharacterized protein</fullName>
    </submittedName>
</protein>
<dbReference type="PANTHER" id="PTHR31600">
    <property type="entry name" value="TINY MACROCYSTS PROTEIN B-RELATED"/>
    <property type="match status" value="1"/>
</dbReference>
<feature type="transmembrane region" description="Helical" evidence="1">
    <location>
        <begin position="1113"/>
        <end position="1138"/>
    </location>
</feature>
<feature type="transmembrane region" description="Helical" evidence="1">
    <location>
        <begin position="175"/>
        <end position="193"/>
    </location>
</feature>
<name>A0A1R2CFX2_9CILI</name>
<feature type="transmembrane region" description="Helical" evidence="1">
    <location>
        <begin position="93"/>
        <end position="115"/>
    </location>
</feature>
<organism evidence="2 3">
    <name type="scientific">Stentor coeruleus</name>
    <dbReference type="NCBI Taxonomy" id="5963"/>
    <lineage>
        <taxon>Eukaryota</taxon>
        <taxon>Sar</taxon>
        <taxon>Alveolata</taxon>
        <taxon>Ciliophora</taxon>
        <taxon>Postciliodesmatophora</taxon>
        <taxon>Heterotrichea</taxon>
        <taxon>Heterotrichida</taxon>
        <taxon>Stentoridae</taxon>
        <taxon>Stentor</taxon>
    </lineage>
</organism>
<evidence type="ECO:0000313" key="3">
    <source>
        <dbReference type="Proteomes" id="UP000187209"/>
    </source>
</evidence>
<feature type="transmembrane region" description="Helical" evidence="1">
    <location>
        <begin position="1196"/>
        <end position="1219"/>
    </location>
</feature>
<proteinExistence type="predicted"/>
<gene>
    <name evidence="2" type="ORF">SteCoe_10408</name>
</gene>
<feature type="transmembrane region" description="Helical" evidence="1">
    <location>
        <begin position="127"/>
        <end position="151"/>
    </location>
</feature>
<keyword evidence="1" id="KW-0812">Transmembrane</keyword>
<dbReference type="InterPro" id="IPR052994">
    <property type="entry name" value="Tiny_macrocysts_regulators"/>
</dbReference>
<accession>A0A1R2CFX2</accession>
<feature type="transmembrane region" description="Helical" evidence="1">
    <location>
        <begin position="267"/>
        <end position="288"/>
    </location>
</feature>
<feature type="transmembrane region" description="Helical" evidence="1">
    <location>
        <begin position="930"/>
        <end position="950"/>
    </location>
</feature>
<dbReference type="PANTHER" id="PTHR31600:SF2">
    <property type="entry name" value="GAMETE ENRICHED GENE 10 PROTEIN-RELATED"/>
    <property type="match status" value="1"/>
</dbReference>